<sequence length="153" mass="16828">MGSTLISISQIDQAGYSVSFWDGKCVVRNSKDCIVTQIPKSGGLYRVEQDPVYTLSAEALTLDELHRHHGHVAHSTLKKMVDEGLITGIRLKDSPATACKPCLLAKAKKKPIPNSRTGRRATKLGELIYSDVWGPATTRTVGHAEYYITFIDD</sequence>
<organism evidence="1 2">
    <name type="scientific">Thelephora ganbajun</name>
    <name type="common">Ganba fungus</name>
    <dbReference type="NCBI Taxonomy" id="370292"/>
    <lineage>
        <taxon>Eukaryota</taxon>
        <taxon>Fungi</taxon>
        <taxon>Dikarya</taxon>
        <taxon>Basidiomycota</taxon>
        <taxon>Agaricomycotina</taxon>
        <taxon>Agaricomycetes</taxon>
        <taxon>Thelephorales</taxon>
        <taxon>Thelephoraceae</taxon>
        <taxon>Thelephora</taxon>
    </lineage>
</organism>
<feature type="non-terminal residue" evidence="1">
    <location>
        <position position="153"/>
    </location>
</feature>
<keyword evidence="2" id="KW-1185">Reference proteome</keyword>
<dbReference type="Proteomes" id="UP000886501">
    <property type="component" value="Unassembled WGS sequence"/>
</dbReference>
<protein>
    <submittedName>
        <fullName evidence="1">Uncharacterized protein</fullName>
    </submittedName>
</protein>
<evidence type="ECO:0000313" key="2">
    <source>
        <dbReference type="Proteomes" id="UP000886501"/>
    </source>
</evidence>
<evidence type="ECO:0000313" key="1">
    <source>
        <dbReference type="EMBL" id="KAF9653287.1"/>
    </source>
</evidence>
<comment type="caution">
    <text evidence="1">The sequence shown here is derived from an EMBL/GenBank/DDBJ whole genome shotgun (WGS) entry which is preliminary data.</text>
</comment>
<accession>A0ACB6ZUR8</accession>
<proteinExistence type="predicted"/>
<reference evidence="1" key="2">
    <citation type="journal article" date="2020" name="Nat. Commun.">
        <title>Large-scale genome sequencing of mycorrhizal fungi provides insights into the early evolution of symbiotic traits.</title>
        <authorList>
            <person name="Miyauchi S."/>
            <person name="Kiss E."/>
            <person name="Kuo A."/>
            <person name="Drula E."/>
            <person name="Kohler A."/>
            <person name="Sanchez-Garcia M."/>
            <person name="Morin E."/>
            <person name="Andreopoulos B."/>
            <person name="Barry K.W."/>
            <person name="Bonito G."/>
            <person name="Buee M."/>
            <person name="Carver A."/>
            <person name="Chen C."/>
            <person name="Cichocki N."/>
            <person name="Clum A."/>
            <person name="Culley D."/>
            <person name="Crous P.W."/>
            <person name="Fauchery L."/>
            <person name="Girlanda M."/>
            <person name="Hayes R.D."/>
            <person name="Keri Z."/>
            <person name="LaButti K."/>
            <person name="Lipzen A."/>
            <person name="Lombard V."/>
            <person name="Magnuson J."/>
            <person name="Maillard F."/>
            <person name="Murat C."/>
            <person name="Nolan M."/>
            <person name="Ohm R.A."/>
            <person name="Pangilinan J."/>
            <person name="Pereira M.F."/>
            <person name="Perotto S."/>
            <person name="Peter M."/>
            <person name="Pfister S."/>
            <person name="Riley R."/>
            <person name="Sitrit Y."/>
            <person name="Stielow J.B."/>
            <person name="Szollosi G."/>
            <person name="Zifcakova L."/>
            <person name="Stursova M."/>
            <person name="Spatafora J.W."/>
            <person name="Tedersoo L."/>
            <person name="Vaario L.M."/>
            <person name="Yamada A."/>
            <person name="Yan M."/>
            <person name="Wang P."/>
            <person name="Xu J."/>
            <person name="Bruns T."/>
            <person name="Baldrian P."/>
            <person name="Vilgalys R."/>
            <person name="Dunand C."/>
            <person name="Henrissat B."/>
            <person name="Grigoriev I.V."/>
            <person name="Hibbett D."/>
            <person name="Nagy L.G."/>
            <person name="Martin F.M."/>
        </authorList>
    </citation>
    <scope>NUCLEOTIDE SEQUENCE</scope>
    <source>
        <strain evidence="1">P2</strain>
    </source>
</reference>
<dbReference type="EMBL" id="MU117964">
    <property type="protein sequence ID" value="KAF9653287.1"/>
    <property type="molecule type" value="Genomic_DNA"/>
</dbReference>
<name>A0ACB6ZUR8_THEGA</name>
<gene>
    <name evidence="1" type="ORF">BDM02DRAFT_3087698</name>
</gene>
<reference evidence="1" key="1">
    <citation type="submission" date="2019-10" db="EMBL/GenBank/DDBJ databases">
        <authorList>
            <consortium name="DOE Joint Genome Institute"/>
            <person name="Kuo A."/>
            <person name="Miyauchi S."/>
            <person name="Kiss E."/>
            <person name="Drula E."/>
            <person name="Kohler A."/>
            <person name="Sanchez-Garcia M."/>
            <person name="Andreopoulos B."/>
            <person name="Barry K.W."/>
            <person name="Bonito G."/>
            <person name="Buee M."/>
            <person name="Carver A."/>
            <person name="Chen C."/>
            <person name="Cichocki N."/>
            <person name="Clum A."/>
            <person name="Culley D."/>
            <person name="Crous P.W."/>
            <person name="Fauchery L."/>
            <person name="Girlanda M."/>
            <person name="Hayes R."/>
            <person name="Keri Z."/>
            <person name="Labutti K."/>
            <person name="Lipzen A."/>
            <person name="Lombard V."/>
            <person name="Magnuson J."/>
            <person name="Maillard F."/>
            <person name="Morin E."/>
            <person name="Murat C."/>
            <person name="Nolan M."/>
            <person name="Ohm R."/>
            <person name="Pangilinan J."/>
            <person name="Pereira M."/>
            <person name="Perotto S."/>
            <person name="Peter M."/>
            <person name="Riley R."/>
            <person name="Sitrit Y."/>
            <person name="Stielow B."/>
            <person name="Szollosi G."/>
            <person name="Zifcakova L."/>
            <person name="Stursova M."/>
            <person name="Spatafora J.W."/>
            <person name="Tedersoo L."/>
            <person name="Vaario L.-M."/>
            <person name="Yamada A."/>
            <person name="Yan M."/>
            <person name="Wang P."/>
            <person name="Xu J."/>
            <person name="Bruns T."/>
            <person name="Baldrian P."/>
            <person name="Vilgalys R."/>
            <person name="Henrissat B."/>
            <person name="Grigoriev I.V."/>
            <person name="Hibbett D."/>
            <person name="Nagy L.G."/>
            <person name="Martin F.M."/>
        </authorList>
    </citation>
    <scope>NUCLEOTIDE SEQUENCE</scope>
    <source>
        <strain evidence="1">P2</strain>
    </source>
</reference>